<dbReference type="EMBL" id="DYVY01000068">
    <property type="protein sequence ID" value="HJF93997.1"/>
    <property type="molecule type" value="Genomic_DNA"/>
</dbReference>
<dbReference type="PANTHER" id="PTHR45453:SF1">
    <property type="entry name" value="PHOSPHATE REGULON SENSOR PROTEIN PHOR"/>
    <property type="match status" value="1"/>
</dbReference>
<evidence type="ECO:0000256" key="6">
    <source>
        <dbReference type="ARBA" id="ARBA00022777"/>
    </source>
</evidence>
<evidence type="ECO:0000256" key="7">
    <source>
        <dbReference type="ARBA" id="ARBA00023012"/>
    </source>
</evidence>
<dbReference type="InterPro" id="IPR036890">
    <property type="entry name" value="HATPase_C_sf"/>
</dbReference>
<keyword evidence="6 10" id="KW-0418">Kinase</keyword>
<sequence>MKSSKKYWKAAAGVLVSLLVLYFLFDFVDYVCNGVFVEWFTRNFVTSVPSWYDPQTGTTVMREEIFWPSLKNFIFWGMAVVAAAVIILVFVFTEKNTAKIRREAQESMDSMKEEQKRQAQVIEDEMRRKDDLIAYLAHDLKTPLTSVIGYLSLLDEAPDMPGEQRGKYLHTALSKAERLEGLINEFFDITRYNLQKMPLEKRRVNLCSLLVQVTEELYPILEKHGNRVENEVDEEEYIYADPEKMARVFNNLLKNGAAYSDRDTHIKIWTRRKGEEIAIIFENTGITIPGEKLEMIFDKFFRLDDARGGESGGSGLGLAIAKEIVSQHGGSIAAHSQERTTRFEVRLPAWC</sequence>
<dbReference type="Pfam" id="PF02518">
    <property type="entry name" value="HATPase_c"/>
    <property type="match status" value="1"/>
</dbReference>
<dbReference type="GO" id="GO:0000155">
    <property type="term" value="F:phosphorelay sensor kinase activity"/>
    <property type="evidence" value="ECO:0007669"/>
    <property type="project" value="InterPro"/>
</dbReference>
<dbReference type="PROSITE" id="PS50109">
    <property type="entry name" value="HIS_KIN"/>
    <property type="match status" value="1"/>
</dbReference>
<dbReference type="AlphaFoldDB" id="A0A921I2B0"/>
<evidence type="ECO:0000256" key="2">
    <source>
        <dbReference type="ARBA" id="ARBA00004370"/>
    </source>
</evidence>
<reference evidence="10" key="2">
    <citation type="submission" date="2021-09" db="EMBL/GenBank/DDBJ databases">
        <authorList>
            <person name="Gilroy R."/>
        </authorList>
    </citation>
    <scope>NUCLEOTIDE SEQUENCE</scope>
    <source>
        <strain evidence="10">ChiSjej5B23-16112</strain>
    </source>
</reference>
<protein>
    <recommendedName>
        <fullName evidence="3">histidine kinase</fullName>
        <ecNumber evidence="3">2.7.13.3</ecNumber>
    </recommendedName>
</protein>
<keyword evidence="8" id="KW-1133">Transmembrane helix</keyword>
<keyword evidence="7" id="KW-0902">Two-component regulatory system</keyword>
<organism evidence="10 11">
    <name type="scientific">Lachnoclostridium phocaeense</name>
    <dbReference type="NCBI Taxonomy" id="1871021"/>
    <lineage>
        <taxon>Bacteria</taxon>
        <taxon>Bacillati</taxon>
        <taxon>Bacillota</taxon>
        <taxon>Clostridia</taxon>
        <taxon>Lachnospirales</taxon>
        <taxon>Lachnospiraceae</taxon>
    </lineage>
</organism>
<name>A0A921I2B0_9FIRM</name>
<gene>
    <name evidence="10" type="ORF">K8V82_04310</name>
</gene>
<reference evidence="10" key="1">
    <citation type="journal article" date="2021" name="PeerJ">
        <title>Extensive microbial diversity within the chicken gut microbiome revealed by metagenomics and culture.</title>
        <authorList>
            <person name="Gilroy R."/>
            <person name="Ravi A."/>
            <person name="Getino M."/>
            <person name="Pursley I."/>
            <person name="Horton D.L."/>
            <person name="Alikhan N.F."/>
            <person name="Baker D."/>
            <person name="Gharbi K."/>
            <person name="Hall N."/>
            <person name="Watson M."/>
            <person name="Adriaenssens E.M."/>
            <person name="Foster-Nyarko E."/>
            <person name="Jarju S."/>
            <person name="Secka A."/>
            <person name="Antonio M."/>
            <person name="Oren A."/>
            <person name="Chaudhuri R.R."/>
            <person name="La Ragione R."/>
            <person name="Hildebrand F."/>
            <person name="Pallen M.J."/>
        </authorList>
    </citation>
    <scope>NUCLEOTIDE SEQUENCE</scope>
    <source>
        <strain evidence="10">ChiSjej5B23-16112</strain>
    </source>
</reference>
<feature type="domain" description="Histidine kinase" evidence="9">
    <location>
        <begin position="135"/>
        <end position="351"/>
    </location>
</feature>
<dbReference type="SMART" id="SM00388">
    <property type="entry name" value="HisKA"/>
    <property type="match status" value="1"/>
</dbReference>
<evidence type="ECO:0000256" key="3">
    <source>
        <dbReference type="ARBA" id="ARBA00012438"/>
    </source>
</evidence>
<evidence type="ECO:0000256" key="8">
    <source>
        <dbReference type="SAM" id="Phobius"/>
    </source>
</evidence>
<dbReference type="SUPFAM" id="SSF47384">
    <property type="entry name" value="Homodimeric domain of signal transducing histidine kinase"/>
    <property type="match status" value="1"/>
</dbReference>
<dbReference type="Pfam" id="PF00512">
    <property type="entry name" value="HisKA"/>
    <property type="match status" value="1"/>
</dbReference>
<comment type="subcellular location">
    <subcellularLocation>
        <location evidence="2">Membrane</location>
    </subcellularLocation>
</comment>
<dbReference type="PANTHER" id="PTHR45453">
    <property type="entry name" value="PHOSPHATE REGULON SENSOR PROTEIN PHOR"/>
    <property type="match status" value="1"/>
</dbReference>
<evidence type="ECO:0000313" key="11">
    <source>
        <dbReference type="Proteomes" id="UP000769156"/>
    </source>
</evidence>
<dbReference type="Gene3D" id="3.30.565.10">
    <property type="entry name" value="Histidine kinase-like ATPase, C-terminal domain"/>
    <property type="match status" value="1"/>
</dbReference>
<proteinExistence type="predicted"/>
<dbReference type="GO" id="GO:0016036">
    <property type="term" value="P:cellular response to phosphate starvation"/>
    <property type="evidence" value="ECO:0007669"/>
    <property type="project" value="TreeGrafter"/>
</dbReference>
<feature type="transmembrane region" description="Helical" evidence="8">
    <location>
        <begin position="7"/>
        <end position="25"/>
    </location>
</feature>
<keyword evidence="8" id="KW-0472">Membrane</keyword>
<dbReference type="SMART" id="SM00387">
    <property type="entry name" value="HATPase_c"/>
    <property type="match status" value="1"/>
</dbReference>
<feature type="transmembrane region" description="Helical" evidence="8">
    <location>
        <begin position="73"/>
        <end position="92"/>
    </location>
</feature>
<dbReference type="Gene3D" id="1.10.287.130">
    <property type="match status" value="1"/>
</dbReference>
<dbReference type="InterPro" id="IPR050351">
    <property type="entry name" value="BphY/WalK/GraS-like"/>
</dbReference>
<keyword evidence="8" id="KW-0812">Transmembrane</keyword>
<dbReference type="PRINTS" id="PR00344">
    <property type="entry name" value="BCTRLSENSOR"/>
</dbReference>
<dbReference type="Proteomes" id="UP000769156">
    <property type="component" value="Unassembled WGS sequence"/>
</dbReference>
<dbReference type="InterPro" id="IPR003661">
    <property type="entry name" value="HisK_dim/P_dom"/>
</dbReference>
<evidence type="ECO:0000259" key="9">
    <source>
        <dbReference type="PROSITE" id="PS50109"/>
    </source>
</evidence>
<accession>A0A921I2B0</accession>
<evidence type="ECO:0000256" key="5">
    <source>
        <dbReference type="ARBA" id="ARBA00022679"/>
    </source>
</evidence>
<keyword evidence="5" id="KW-0808">Transferase</keyword>
<evidence type="ECO:0000256" key="1">
    <source>
        <dbReference type="ARBA" id="ARBA00000085"/>
    </source>
</evidence>
<dbReference type="InterPro" id="IPR003594">
    <property type="entry name" value="HATPase_dom"/>
</dbReference>
<dbReference type="InterPro" id="IPR004358">
    <property type="entry name" value="Sig_transdc_His_kin-like_C"/>
</dbReference>
<comment type="caution">
    <text evidence="10">The sequence shown here is derived from an EMBL/GenBank/DDBJ whole genome shotgun (WGS) entry which is preliminary data.</text>
</comment>
<dbReference type="FunFam" id="3.30.565.10:FF:000006">
    <property type="entry name" value="Sensor histidine kinase WalK"/>
    <property type="match status" value="1"/>
</dbReference>
<dbReference type="CDD" id="cd00082">
    <property type="entry name" value="HisKA"/>
    <property type="match status" value="1"/>
</dbReference>
<keyword evidence="4" id="KW-0597">Phosphoprotein</keyword>
<evidence type="ECO:0000256" key="4">
    <source>
        <dbReference type="ARBA" id="ARBA00022553"/>
    </source>
</evidence>
<dbReference type="InterPro" id="IPR036097">
    <property type="entry name" value="HisK_dim/P_sf"/>
</dbReference>
<dbReference type="SUPFAM" id="SSF55874">
    <property type="entry name" value="ATPase domain of HSP90 chaperone/DNA topoisomerase II/histidine kinase"/>
    <property type="match status" value="1"/>
</dbReference>
<comment type="catalytic activity">
    <reaction evidence="1">
        <text>ATP + protein L-histidine = ADP + protein N-phospho-L-histidine.</text>
        <dbReference type="EC" id="2.7.13.3"/>
    </reaction>
</comment>
<dbReference type="EC" id="2.7.13.3" evidence="3"/>
<dbReference type="GO" id="GO:0004721">
    <property type="term" value="F:phosphoprotein phosphatase activity"/>
    <property type="evidence" value="ECO:0007669"/>
    <property type="project" value="TreeGrafter"/>
</dbReference>
<dbReference type="GO" id="GO:0005886">
    <property type="term" value="C:plasma membrane"/>
    <property type="evidence" value="ECO:0007669"/>
    <property type="project" value="TreeGrafter"/>
</dbReference>
<dbReference type="InterPro" id="IPR005467">
    <property type="entry name" value="His_kinase_dom"/>
</dbReference>
<evidence type="ECO:0000313" key="10">
    <source>
        <dbReference type="EMBL" id="HJF93997.1"/>
    </source>
</evidence>